<dbReference type="AlphaFoldDB" id="A0A6H1ZDR9"/>
<sequence length="133" mass="15562">MKLIDVRCEPSNGISTSCGKVINDVFDDEMVGQPCECGGIYRRMYSARIFKEFVPRFYENFEHEPIYIETREQFKDECDKRNLYQKSGDGCYDIRLTPKRHPTELIVPVKKKRTQAVTPEKAVIDAYEKLNIE</sequence>
<proteinExistence type="predicted"/>
<name>A0A6H1ZDR9_9ZZZZ</name>
<accession>A0A6H1ZDR9</accession>
<evidence type="ECO:0000313" key="1">
    <source>
        <dbReference type="EMBL" id="QJA45405.1"/>
    </source>
</evidence>
<gene>
    <name evidence="1" type="ORF">TM448A00237_0011</name>
</gene>
<protein>
    <submittedName>
        <fullName evidence="1">Uncharacterized protein</fullName>
    </submittedName>
</protein>
<dbReference type="EMBL" id="MT143990">
    <property type="protein sequence ID" value="QJA45405.1"/>
    <property type="molecule type" value="Genomic_DNA"/>
</dbReference>
<organism evidence="1">
    <name type="scientific">viral metagenome</name>
    <dbReference type="NCBI Taxonomy" id="1070528"/>
    <lineage>
        <taxon>unclassified sequences</taxon>
        <taxon>metagenomes</taxon>
        <taxon>organismal metagenomes</taxon>
    </lineage>
</organism>
<reference evidence="1" key="1">
    <citation type="submission" date="2020-03" db="EMBL/GenBank/DDBJ databases">
        <title>The deep terrestrial virosphere.</title>
        <authorList>
            <person name="Holmfeldt K."/>
            <person name="Nilsson E."/>
            <person name="Simone D."/>
            <person name="Lopez-Fernandez M."/>
            <person name="Wu X."/>
            <person name="de Brujin I."/>
            <person name="Lundin D."/>
            <person name="Andersson A."/>
            <person name="Bertilsson S."/>
            <person name="Dopson M."/>
        </authorList>
    </citation>
    <scope>NUCLEOTIDE SEQUENCE</scope>
    <source>
        <strain evidence="1">TM448A00237</strain>
    </source>
</reference>